<dbReference type="EMBL" id="BARW01009284">
    <property type="protein sequence ID" value="GAI78539.1"/>
    <property type="molecule type" value="Genomic_DNA"/>
</dbReference>
<gene>
    <name evidence="1" type="ORF">S12H4_18728</name>
</gene>
<protein>
    <submittedName>
        <fullName evidence="1">Uncharacterized protein</fullName>
    </submittedName>
</protein>
<organism evidence="1">
    <name type="scientific">marine sediment metagenome</name>
    <dbReference type="NCBI Taxonomy" id="412755"/>
    <lineage>
        <taxon>unclassified sequences</taxon>
        <taxon>metagenomes</taxon>
        <taxon>ecological metagenomes</taxon>
    </lineage>
</organism>
<name>X1TEU9_9ZZZZ</name>
<dbReference type="AlphaFoldDB" id="X1TEU9"/>
<comment type="caution">
    <text evidence="1">The sequence shown here is derived from an EMBL/GenBank/DDBJ whole genome shotgun (WGS) entry which is preliminary data.</text>
</comment>
<evidence type="ECO:0000313" key="1">
    <source>
        <dbReference type="EMBL" id="GAI78539.1"/>
    </source>
</evidence>
<accession>X1TEU9</accession>
<proteinExistence type="predicted"/>
<feature type="non-terminal residue" evidence="1">
    <location>
        <position position="1"/>
    </location>
</feature>
<sequence length="124" mass="14346">AQEIFKNVLSTRANKFFKETIENVALRYGHLSTQRIIQLVYETEVSLPFSGARMKIRDVELGEDLILILEENEARLVFEMEPAWIETLAIELNPINKEGLLNAFADFEEGRILSHEEVWRNVPS</sequence>
<reference evidence="1" key="1">
    <citation type="journal article" date="2014" name="Front. Microbiol.">
        <title>High frequency of phylogenetically diverse reductive dehalogenase-homologous genes in deep subseafloor sedimentary metagenomes.</title>
        <authorList>
            <person name="Kawai M."/>
            <person name="Futagami T."/>
            <person name="Toyoda A."/>
            <person name="Takaki Y."/>
            <person name="Nishi S."/>
            <person name="Hori S."/>
            <person name="Arai W."/>
            <person name="Tsubouchi T."/>
            <person name="Morono Y."/>
            <person name="Uchiyama I."/>
            <person name="Ito T."/>
            <person name="Fujiyama A."/>
            <person name="Inagaki F."/>
            <person name="Takami H."/>
        </authorList>
    </citation>
    <scope>NUCLEOTIDE SEQUENCE</scope>
    <source>
        <strain evidence="1">Expedition CK06-06</strain>
    </source>
</reference>